<proteinExistence type="predicted"/>
<sequence>MALLATAMPAHAQTDPTGPDSVTVRFVGGVPPVCQIGGSTDTRGSFDLGVLIDTQTGLLRRNLAPPQKELGDTWCNAPSEIEISAIELTPQGATAQLRSGFTNAIHYTATASGWTDIAATYRTDGATTQRDAVQTAPDPRVVPLIITASDFRLREGSATRPLASRAYLGAIRVTLRPLP</sequence>
<keyword evidence="2" id="KW-1185">Reference proteome</keyword>
<gene>
    <name evidence="1" type="ORF">GCM10008023_17910</name>
</gene>
<dbReference type="EMBL" id="BNAQ01000002">
    <property type="protein sequence ID" value="GHH15288.1"/>
    <property type="molecule type" value="Genomic_DNA"/>
</dbReference>
<name>A0ABQ3LG74_9SPHN</name>
<reference evidence="2" key="1">
    <citation type="journal article" date="2019" name="Int. J. Syst. Evol. Microbiol.">
        <title>The Global Catalogue of Microorganisms (GCM) 10K type strain sequencing project: providing services to taxonomists for standard genome sequencing and annotation.</title>
        <authorList>
            <consortium name="The Broad Institute Genomics Platform"/>
            <consortium name="The Broad Institute Genome Sequencing Center for Infectious Disease"/>
            <person name="Wu L."/>
            <person name="Ma J."/>
        </authorList>
    </citation>
    <scope>NUCLEOTIDE SEQUENCE [LARGE SCALE GENOMIC DNA]</scope>
    <source>
        <strain evidence="2">CGMCC 1.8957</strain>
    </source>
</reference>
<comment type="caution">
    <text evidence="1">The sequence shown here is derived from an EMBL/GenBank/DDBJ whole genome shotgun (WGS) entry which is preliminary data.</text>
</comment>
<protein>
    <recommendedName>
        <fullName evidence="3">DUF1120 domain-containing protein</fullName>
    </recommendedName>
</protein>
<accession>A0ABQ3LG74</accession>
<evidence type="ECO:0000313" key="2">
    <source>
        <dbReference type="Proteomes" id="UP000652430"/>
    </source>
</evidence>
<evidence type="ECO:0000313" key="1">
    <source>
        <dbReference type="EMBL" id="GHH15288.1"/>
    </source>
</evidence>
<evidence type="ECO:0008006" key="3">
    <source>
        <dbReference type="Google" id="ProtNLM"/>
    </source>
</evidence>
<dbReference type="Proteomes" id="UP000652430">
    <property type="component" value="Unassembled WGS sequence"/>
</dbReference>
<organism evidence="1 2">
    <name type="scientific">Sphingomonas glacialis</name>
    <dbReference type="NCBI Taxonomy" id="658225"/>
    <lineage>
        <taxon>Bacteria</taxon>
        <taxon>Pseudomonadati</taxon>
        <taxon>Pseudomonadota</taxon>
        <taxon>Alphaproteobacteria</taxon>
        <taxon>Sphingomonadales</taxon>
        <taxon>Sphingomonadaceae</taxon>
        <taxon>Sphingomonas</taxon>
    </lineage>
</organism>